<accession>A0AA49GDD6</accession>
<keyword evidence="3" id="KW-1185">Reference proteome</keyword>
<dbReference type="InterPro" id="IPR035093">
    <property type="entry name" value="RelE/ParE_toxin_dom_sf"/>
</dbReference>
<proteinExistence type="predicted"/>
<dbReference type="Proteomes" id="UP001230496">
    <property type="component" value="Chromosome"/>
</dbReference>
<evidence type="ECO:0000313" key="2">
    <source>
        <dbReference type="EMBL" id="WKK75109.1"/>
    </source>
</evidence>
<dbReference type="KEGG" id="msaa:QYS49_26365"/>
<sequence length="99" mass="11815">MAKRVIWTDTAKNQRKDILEFWDNKTGNKKYSVKISKFIRRKIKHLSKFNYIGKPTDFQNIRVISDGNFSIFYKLTATKLIIASVWDNRQDPTKIKKYL</sequence>
<name>A0AA49GDD6_9BACT</name>
<evidence type="ECO:0000313" key="3">
    <source>
        <dbReference type="Proteomes" id="UP001230496"/>
    </source>
</evidence>
<keyword evidence="1" id="KW-1277">Toxin-antitoxin system</keyword>
<dbReference type="AlphaFoldDB" id="A0AA49GDD6"/>
<evidence type="ECO:0000256" key="1">
    <source>
        <dbReference type="ARBA" id="ARBA00022649"/>
    </source>
</evidence>
<dbReference type="Pfam" id="PF05016">
    <property type="entry name" value="ParE_toxin"/>
    <property type="match status" value="1"/>
</dbReference>
<organism evidence="2 3">
    <name type="scientific">Marivirga salinarum</name>
    <dbReference type="NCBI Taxonomy" id="3059078"/>
    <lineage>
        <taxon>Bacteria</taxon>
        <taxon>Pseudomonadati</taxon>
        <taxon>Bacteroidota</taxon>
        <taxon>Cytophagia</taxon>
        <taxon>Cytophagales</taxon>
        <taxon>Marivirgaceae</taxon>
        <taxon>Marivirga</taxon>
    </lineage>
</organism>
<dbReference type="Gene3D" id="3.30.2310.20">
    <property type="entry name" value="RelE-like"/>
    <property type="match status" value="1"/>
</dbReference>
<gene>
    <name evidence="2" type="ORF">QYS49_26365</name>
</gene>
<dbReference type="EMBL" id="CP129971">
    <property type="protein sequence ID" value="WKK75109.1"/>
    <property type="molecule type" value="Genomic_DNA"/>
</dbReference>
<dbReference type="RefSeq" id="WP_308347004.1">
    <property type="nucleotide sequence ID" value="NZ_CP129971.1"/>
</dbReference>
<protein>
    <submittedName>
        <fullName evidence="2">Type II toxin-antitoxin system RelE/ParE family toxin</fullName>
    </submittedName>
</protein>
<reference evidence="2 3" key="1">
    <citation type="submission" date="2023-08" db="EMBL/GenBank/DDBJ databases">
        <title>Comparative genomics and taxonomic characterization of three novel marine species of genus Marivirga.</title>
        <authorList>
            <person name="Muhammad N."/>
            <person name="Kim S.-G."/>
        </authorList>
    </citation>
    <scope>NUCLEOTIDE SEQUENCE [LARGE SCALE GENOMIC DNA]</scope>
    <source>
        <strain evidence="2 3">BDSF4-3</strain>
    </source>
</reference>
<dbReference type="InterPro" id="IPR007712">
    <property type="entry name" value="RelE/ParE_toxin"/>
</dbReference>